<dbReference type="PROSITE" id="PS50983">
    <property type="entry name" value="FE_B12_PBP"/>
    <property type="match status" value="1"/>
</dbReference>
<dbReference type="InterPro" id="IPR051313">
    <property type="entry name" value="Bact_iron-sidero_bind"/>
</dbReference>
<dbReference type="GO" id="GO:1901678">
    <property type="term" value="P:iron coordination entity transport"/>
    <property type="evidence" value="ECO:0007669"/>
    <property type="project" value="UniProtKB-ARBA"/>
</dbReference>
<sequence>MTHSLSGPPRRLPAGLACLLVSLSLLTGCDTGPTTAKPPAATAAATPKTAASAQAGQWPRTIASVRGDIVLEQRPLRIVSTSVTLTGTLLTINAPLVASGATKAGTPITDAQGYFSQWADVATARGVKPLYQGEPNAEAIIAANPDLIIMAGTGGDSALKLYEQLNLIAPTLVINYDDKSWQELATILGKATGHEADAAAAIARFAQQAEQTRAKLRLPPQPTTAMVYYEDDSGANVWTAESAQGKLLKDLGFQLAEVPESVKGDRSMGVRRDIIQLSGEKFADGLQGRSLLLFAANEAVAEQLKRNRFLARNPAVTGKQVFAMGRDNFRLDYYSASKLLTRLQQLFPGPA</sequence>
<evidence type="ECO:0000259" key="7">
    <source>
        <dbReference type="PROSITE" id="PS50983"/>
    </source>
</evidence>
<reference evidence="9" key="1">
    <citation type="submission" date="2019-07" db="EMBL/GenBank/DDBJ databases">
        <title>Chitinimonas sp. nov., isolated from Ny-Alesund, arctica soil.</title>
        <authorList>
            <person name="Xu Q."/>
            <person name="Peng F."/>
        </authorList>
    </citation>
    <scope>NUCLEOTIDE SEQUENCE [LARGE SCALE GENOMIC DNA]</scope>
    <source>
        <strain evidence="9">R3-44</strain>
    </source>
</reference>
<keyword evidence="9" id="KW-1185">Reference proteome</keyword>
<comment type="subcellular location">
    <subcellularLocation>
        <location evidence="1">Cell envelope</location>
    </subcellularLocation>
</comment>
<dbReference type="Pfam" id="PF01497">
    <property type="entry name" value="Peripla_BP_2"/>
    <property type="match status" value="1"/>
</dbReference>
<dbReference type="AlphaFoldDB" id="A0A516SGB4"/>
<keyword evidence="4" id="KW-0410">Iron transport</keyword>
<feature type="signal peptide" evidence="6">
    <location>
        <begin position="1"/>
        <end position="27"/>
    </location>
</feature>
<gene>
    <name evidence="8" type="primary">fepB</name>
    <name evidence="8" type="ORF">FNU76_13015</name>
</gene>
<dbReference type="Gene3D" id="3.40.50.1980">
    <property type="entry name" value="Nitrogenase molybdenum iron protein domain"/>
    <property type="match status" value="2"/>
</dbReference>
<evidence type="ECO:0000256" key="3">
    <source>
        <dbReference type="ARBA" id="ARBA00022448"/>
    </source>
</evidence>
<dbReference type="PANTHER" id="PTHR30532">
    <property type="entry name" value="IRON III DICITRATE-BINDING PERIPLASMIC PROTEIN"/>
    <property type="match status" value="1"/>
</dbReference>
<name>A0A516SGB4_9NEIS</name>
<keyword evidence="4" id="KW-0406">Ion transport</keyword>
<accession>A0A516SGB4</accession>
<keyword evidence="3" id="KW-0813">Transport</keyword>
<feature type="chain" id="PRO_5027805257" evidence="6">
    <location>
        <begin position="28"/>
        <end position="351"/>
    </location>
</feature>
<protein>
    <submittedName>
        <fullName evidence="8">Fe2+-enterobactin ABC transporter substrate-binding protein</fullName>
    </submittedName>
</protein>
<keyword evidence="4" id="KW-0408">Iron</keyword>
<dbReference type="EMBL" id="CP041730">
    <property type="protein sequence ID" value="QDQ27207.1"/>
    <property type="molecule type" value="Genomic_DNA"/>
</dbReference>
<dbReference type="RefSeq" id="WP_144278600.1">
    <property type="nucleotide sequence ID" value="NZ_CP041730.1"/>
</dbReference>
<evidence type="ECO:0000256" key="6">
    <source>
        <dbReference type="SAM" id="SignalP"/>
    </source>
</evidence>
<dbReference type="OrthoDB" id="9793175at2"/>
<feature type="domain" description="Fe/B12 periplasmic-binding" evidence="7">
    <location>
        <begin position="77"/>
        <end position="351"/>
    </location>
</feature>
<evidence type="ECO:0000256" key="2">
    <source>
        <dbReference type="ARBA" id="ARBA00008814"/>
    </source>
</evidence>
<evidence type="ECO:0000256" key="5">
    <source>
        <dbReference type="ARBA" id="ARBA00022729"/>
    </source>
</evidence>
<evidence type="ECO:0000313" key="9">
    <source>
        <dbReference type="Proteomes" id="UP000317550"/>
    </source>
</evidence>
<proteinExistence type="inferred from homology"/>
<dbReference type="NCBIfam" id="NF008200">
    <property type="entry name" value="PRK10957.1"/>
    <property type="match status" value="1"/>
</dbReference>
<comment type="similarity">
    <text evidence="2">Belongs to the bacterial solute-binding protein 8 family.</text>
</comment>
<evidence type="ECO:0000256" key="1">
    <source>
        <dbReference type="ARBA" id="ARBA00004196"/>
    </source>
</evidence>
<dbReference type="PANTHER" id="PTHR30532:SF24">
    <property type="entry name" value="FERRIC ENTEROBACTIN-BINDING PERIPLASMIC PROTEIN FEPB"/>
    <property type="match status" value="1"/>
</dbReference>
<dbReference type="Proteomes" id="UP000317550">
    <property type="component" value="Chromosome"/>
</dbReference>
<organism evidence="8 9">
    <name type="scientific">Chitinimonas arctica</name>
    <dbReference type="NCBI Taxonomy" id="2594795"/>
    <lineage>
        <taxon>Bacteria</taxon>
        <taxon>Pseudomonadati</taxon>
        <taxon>Pseudomonadota</taxon>
        <taxon>Betaproteobacteria</taxon>
        <taxon>Neisseriales</taxon>
        <taxon>Chitinibacteraceae</taxon>
        <taxon>Chitinimonas</taxon>
    </lineage>
</organism>
<evidence type="ECO:0000313" key="8">
    <source>
        <dbReference type="EMBL" id="QDQ27207.1"/>
    </source>
</evidence>
<dbReference type="SUPFAM" id="SSF53807">
    <property type="entry name" value="Helical backbone' metal receptor"/>
    <property type="match status" value="1"/>
</dbReference>
<dbReference type="KEGG" id="cari:FNU76_13015"/>
<dbReference type="FunFam" id="3.40.50.1980:FF:000009">
    <property type="entry name" value="Iron-enterobactin transporter periplasmic binding protein"/>
    <property type="match status" value="1"/>
</dbReference>
<evidence type="ECO:0000256" key="4">
    <source>
        <dbReference type="ARBA" id="ARBA00022496"/>
    </source>
</evidence>
<keyword evidence="5 6" id="KW-0732">Signal</keyword>
<dbReference type="GO" id="GO:0030288">
    <property type="term" value="C:outer membrane-bounded periplasmic space"/>
    <property type="evidence" value="ECO:0007669"/>
    <property type="project" value="TreeGrafter"/>
</dbReference>
<dbReference type="InterPro" id="IPR002491">
    <property type="entry name" value="ABC_transptr_periplasmic_BD"/>
</dbReference>